<comment type="subcellular location">
    <subcellularLocation>
        <location evidence="1">Membrane</location>
        <topology evidence="1">Multi-pass membrane protein</topology>
    </subcellularLocation>
</comment>
<evidence type="ECO:0000256" key="4">
    <source>
        <dbReference type="ARBA" id="ARBA00022989"/>
    </source>
</evidence>
<feature type="transmembrane region" description="Helical" evidence="6">
    <location>
        <begin position="39"/>
        <end position="61"/>
    </location>
</feature>
<dbReference type="Pfam" id="PF03073">
    <property type="entry name" value="TspO_MBR"/>
    <property type="match status" value="1"/>
</dbReference>
<comment type="similarity">
    <text evidence="2">Belongs to the TspO/BZRP family.</text>
</comment>
<dbReference type="PANTHER" id="PTHR10057:SF0">
    <property type="entry name" value="TRANSLOCATOR PROTEIN"/>
    <property type="match status" value="1"/>
</dbReference>
<dbReference type="Gene3D" id="1.20.1260.100">
    <property type="entry name" value="TspO/MBR protein"/>
    <property type="match status" value="1"/>
</dbReference>
<keyword evidence="4 6" id="KW-1133">Transmembrane helix</keyword>
<evidence type="ECO:0000256" key="1">
    <source>
        <dbReference type="ARBA" id="ARBA00004141"/>
    </source>
</evidence>
<reference evidence="7" key="1">
    <citation type="journal article" date="2020" name="Nature">
        <title>Giant virus diversity and host interactions through global metagenomics.</title>
        <authorList>
            <person name="Schulz F."/>
            <person name="Roux S."/>
            <person name="Paez-Espino D."/>
            <person name="Jungbluth S."/>
            <person name="Walsh D.A."/>
            <person name="Denef V.J."/>
            <person name="McMahon K.D."/>
            <person name="Konstantinidis K.T."/>
            <person name="Eloe-Fadrosh E.A."/>
            <person name="Kyrpides N.C."/>
            <person name="Woyke T."/>
        </authorList>
    </citation>
    <scope>NUCLEOTIDE SEQUENCE</scope>
    <source>
        <strain evidence="7">GVMAG-M-3300027708-5</strain>
    </source>
</reference>
<dbReference type="GO" id="GO:0033013">
    <property type="term" value="P:tetrapyrrole metabolic process"/>
    <property type="evidence" value="ECO:0007669"/>
    <property type="project" value="UniProtKB-ARBA"/>
</dbReference>
<evidence type="ECO:0000256" key="2">
    <source>
        <dbReference type="ARBA" id="ARBA00007524"/>
    </source>
</evidence>
<dbReference type="CDD" id="cd15904">
    <property type="entry name" value="TSPO_MBR"/>
    <property type="match status" value="1"/>
</dbReference>
<name>A0A6C0JGK0_9ZZZZ</name>
<organism evidence="7">
    <name type="scientific">viral metagenome</name>
    <dbReference type="NCBI Taxonomy" id="1070528"/>
    <lineage>
        <taxon>unclassified sequences</taxon>
        <taxon>metagenomes</taxon>
        <taxon>organismal metagenomes</taxon>
    </lineage>
</organism>
<proteinExistence type="inferred from homology"/>
<dbReference type="GO" id="GO:0005741">
    <property type="term" value="C:mitochondrial outer membrane"/>
    <property type="evidence" value="ECO:0007669"/>
    <property type="project" value="TreeGrafter"/>
</dbReference>
<evidence type="ECO:0008006" key="8">
    <source>
        <dbReference type="Google" id="ProtNLM"/>
    </source>
</evidence>
<dbReference type="AlphaFoldDB" id="A0A6C0JGK0"/>
<protein>
    <recommendedName>
        <fullName evidence="8">TspO/MBR family protein</fullName>
    </recommendedName>
</protein>
<keyword evidence="5 6" id="KW-0472">Membrane</keyword>
<evidence type="ECO:0000256" key="6">
    <source>
        <dbReference type="SAM" id="Phobius"/>
    </source>
</evidence>
<dbReference type="EMBL" id="MN740404">
    <property type="protein sequence ID" value="QHU04719.1"/>
    <property type="molecule type" value="Genomic_DNA"/>
</dbReference>
<dbReference type="InterPro" id="IPR004307">
    <property type="entry name" value="TspO_MBR"/>
</dbReference>
<evidence type="ECO:0000313" key="7">
    <source>
        <dbReference type="EMBL" id="QHU04719.1"/>
    </source>
</evidence>
<feature type="transmembrane region" description="Helical" evidence="6">
    <location>
        <begin position="68"/>
        <end position="87"/>
    </location>
</feature>
<evidence type="ECO:0000256" key="5">
    <source>
        <dbReference type="ARBA" id="ARBA00023136"/>
    </source>
</evidence>
<keyword evidence="3 6" id="KW-0812">Transmembrane</keyword>
<dbReference type="InterPro" id="IPR038330">
    <property type="entry name" value="TspO/MBR-related_sf"/>
</dbReference>
<feature type="transmembrane region" description="Helical" evidence="6">
    <location>
        <begin position="93"/>
        <end position="112"/>
    </location>
</feature>
<accession>A0A6C0JGK0</accession>
<dbReference type="PANTHER" id="PTHR10057">
    <property type="entry name" value="PERIPHERAL-TYPE BENZODIAZEPINE RECEPTOR"/>
    <property type="match status" value="1"/>
</dbReference>
<evidence type="ECO:0000256" key="3">
    <source>
        <dbReference type="ARBA" id="ARBA00022692"/>
    </source>
</evidence>
<feature type="transmembrane region" description="Helical" evidence="6">
    <location>
        <begin position="119"/>
        <end position="137"/>
    </location>
</feature>
<sequence>MNTNDYFLLFSPIILGLGSAAFIDKKKIPKVNSAYDPPAWVFGLVWPILYLLLGYSAYLIGQNKSKNALTFFFVHLFFLLIWWPIFVYYPNPFYSSITLFILACSAVYLCYLYSKINMVAAYCLTPYILWLFFATFLSSKTKVKN</sequence>